<reference evidence="2" key="2">
    <citation type="journal article" date="2015" name="Data Brief">
        <title>Shoot transcriptome of the giant reed, Arundo donax.</title>
        <authorList>
            <person name="Barrero R.A."/>
            <person name="Guerrero F.D."/>
            <person name="Moolhuijzen P."/>
            <person name="Goolsby J.A."/>
            <person name="Tidwell J."/>
            <person name="Bellgard S.E."/>
            <person name="Bellgard M.I."/>
        </authorList>
    </citation>
    <scope>NUCLEOTIDE SEQUENCE</scope>
    <source>
        <tissue evidence="2">Shoot tissue taken approximately 20 cm above the soil surface</tissue>
    </source>
</reference>
<name>A0A0A9EAX4_ARUDO</name>
<sequence length="99" mass="10746">MSLTYFAVTEFAVCSSADLRKWGSMDRTGISYCAYKSRSDRGEGEQIMEEGDPARGGAVDVDPRDGKNEVTREGDGKFERIVPVTGKPATRRTAGQPPA</sequence>
<evidence type="ECO:0000313" key="2">
    <source>
        <dbReference type="EMBL" id="JAD95075.1"/>
    </source>
</evidence>
<accession>A0A0A9EAX4</accession>
<organism evidence="2">
    <name type="scientific">Arundo donax</name>
    <name type="common">Giant reed</name>
    <name type="synonym">Donax arundinaceus</name>
    <dbReference type="NCBI Taxonomy" id="35708"/>
    <lineage>
        <taxon>Eukaryota</taxon>
        <taxon>Viridiplantae</taxon>
        <taxon>Streptophyta</taxon>
        <taxon>Embryophyta</taxon>
        <taxon>Tracheophyta</taxon>
        <taxon>Spermatophyta</taxon>
        <taxon>Magnoliopsida</taxon>
        <taxon>Liliopsida</taxon>
        <taxon>Poales</taxon>
        <taxon>Poaceae</taxon>
        <taxon>PACMAD clade</taxon>
        <taxon>Arundinoideae</taxon>
        <taxon>Arundineae</taxon>
        <taxon>Arundo</taxon>
    </lineage>
</organism>
<dbReference type="EMBL" id="GBRH01202820">
    <property type="protein sequence ID" value="JAD95075.1"/>
    <property type="molecule type" value="Transcribed_RNA"/>
</dbReference>
<evidence type="ECO:0000256" key="1">
    <source>
        <dbReference type="SAM" id="MobiDB-lite"/>
    </source>
</evidence>
<dbReference type="AlphaFoldDB" id="A0A0A9EAX4"/>
<proteinExistence type="predicted"/>
<feature type="compositionally biased region" description="Basic and acidic residues" evidence="1">
    <location>
        <begin position="61"/>
        <end position="73"/>
    </location>
</feature>
<feature type="region of interest" description="Disordered" evidence="1">
    <location>
        <begin position="39"/>
        <end position="73"/>
    </location>
</feature>
<protein>
    <submittedName>
        <fullName evidence="2">Uncharacterized protein</fullName>
    </submittedName>
</protein>
<reference evidence="2" key="1">
    <citation type="submission" date="2014-09" db="EMBL/GenBank/DDBJ databases">
        <authorList>
            <person name="Magalhaes I.L.F."/>
            <person name="Oliveira U."/>
            <person name="Santos F.R."/>
            <person name="Vidigal T.H.D.A."/>
            <person name="Brescovit A.D."/>
            <person name="Santos A.J."/>
        </authorList>
    </citation>
    <scope>NUCLEOTIDE SEQUENCE</scope>
    <source>
        <tissue evidence="2">Shoot tissue taken approximately 20 cm above the soil surface</tissue>
    </source>
</reference>